<feature type="region of interest" description="Disordered" evidence="1">
    <location>
        <begin position="549"/>
        <end position="608"/>
    </location>
</feature>
<feature type="region of interest" description="Disordered" evidence="1">
    <location>
        <begin position="357"/>
        <end position="383"/>
    </location>
</feature>
<feature type="domain" description="Flagellar hook-length control protein-like C-terminal" evidence="2">
    <location>
        <begin position="752"/>
        <end position="826"/>
    </location>
</feature>
<feature type="region of interest" description="Disordered" evidence="1">
    <location>
        <begin position="303"/>
        <end position="334"/>
    </location>
</feature>
<dbReference type="AlphaFoldDB" id="A0A1I1H222"/>
<feature type="region of interest" description="Disordered" evidence="1">
    <location>
        <begin position="147"/>
        <end position="170"/>
    </location>
</feature>
<feature type="region of interest" description="Disordered" evidence="1">
    <location>
        <begin position="460"/>
        <end position="486"/>
    </location>
</feature>
<gene>
    <name evidence="3" type="ORF">SAMN05421762_0083</name>
</gene>
<evidence type="ECO:0000313" key="3">
    <source>
        <dbReference type="EMBL" id="SFC17831.1"/>
    </source>
</evidence>
<keyword evidence="4" id="KW-1185">Reference proteome</keyword>
<evidence type="ECO:0000313" key="4">
    <source>
        <dbReference type="Proteomes" id="UP000231644"/>
    </source>
</evidence>
<protein>
    <submittedName>
        <fullName evidence="3">Hook-length control protein FliK</fullName>
    </submittedName>
</protein>
<dbReference type="InterPro" id="IPR021136">
    <property type="entry name" value="Flagellar_hook_control-like_C"/>
</dbReference>
<evidence type="ECO:0000259" key="2">
    <source>
        <dbReference type="Pfam" id="PF02120"/>
    </source>
</evidence>
<dbReference type="Pfam" id="PF02120">
    <property type="entry name" value="Flg_hook"/>
    <property type="match status" value="1"/>
</dbReference>
<feature type="region of interest" description="Disordered" evidence="1">
    <location>
        <begin position="500"/>
        <end position="528"/>
    </location>
</feature>
<name>A0A1I1H222_9RHOB</name>
<dbReference type="EMBL" id="FOLX01000001">
    <property type="protein sequence ID" value="SFC17831.1"/>
    <property type="molecule type" value="Genomic_DNA"/>
</dbReference>
<feature type="region of interest" description="Disordered" evidence="1">
    <location>
        <begin position="213"/>
        <end position="236"/>
    </location>
</feature>
<feature type="compositionally biased region" description="Low complexity" evidence="1">
    <location>
        <begin position="361"/>
        <end position="372"/>
    </location>
</feature>
<dbReference type="STRING" id="517719.SAMN05421762_0083"/>
<dbReference type="OrthoDB" id="7203912at2"/>
<feature type="compositionally biased region" description="Basic and acidic residues" evidence="1">
    <location>
        <begin position="599"/>
        <end position="608"/>
    </location>
</feature>
<dbReference type="RefSeq" id="WP_139199447.1">
    <property type="nucleotide sequence ID" value="NZ_FNZG01000002.1"/>
</dbReference>
<feature type="compositionally biased region" description="Polar residues" evidence="1">
    <location>
        <begin position="310"/>
        <end position="322"/>
    </location>
</feature>
<accession>A0A1I1H222</accession>
<sequence length="866" mass="92532">MKIDLLSLMRIARAPEVPLSKGGEHVAFAEVFDRDMTSEMAVVADAPDDLLVLADPTSDQNPELSLDEGFPTELAAWSPDASATEVSEGLEAEVFKYPFPSVATSQSDTRSFHLVEDHKEHMRDPTRPSVPPGFTEQENAVKERPPAVGFSINAPTPNTRSEARNSAGASRISDFSAHHGKQNSSFGPVQTPTTEMLATPIAGRVADSKSNIFPVDETDRPAKGSKALGESTEKPQAAHWINQTSPKPAANGAVPKGHEQRKAPASEAIPEIGKANATPATDKVGDVQIEPRVGGLATQDAPASWHGKIQQPQQHGARNQGSPEPRPVHPELMGRNAGQVNESKAAKIHLSVAFKAAPTASSRSKFSQSNQSDYSTRGTDEPEIRKLQTEGSIVPKTLGSRSSVNRLVIEQRASVDTGRRDGAAIPVARQKTGFAAVQLPTDEASVTAKKNQIGSQMEFVRSGTSNSEKETLPKVGPAPAVDTKVINPGMPIRSMLVSGPVSEDLENRPEASPPTIDGTKPTDLPGLGIEGKVLEKSAPLRRVTVAVSSTRDLEARSKPPAEATRAHQDDRPVAHQTEAIAGKTSTTIGQAEVPNRSSETQDKRLPAKDHFVPQAALSENEVGSRPMVPKAVRTLARSETTTTHTRADSTTPELPTLARLDKAYKQVSRVTPKHADQASKVDTPAAAFVQSGPEAVGTEQSMGSQGALAEVKAKEIGLHSGPLAPIFPPTITQAVPLTKDPILDQVRDAVQQNPGGPIEITLKPEELGRVRIQVIAADNGVNLSIVADRPETMDLLRRHIDQLAQDYRQMGYDRISFSFAAGGDQRGSEGQKYGQTQAWAQPESLANMPESPPPEQIASDGIDIRL</sequence>
<reference evidence="3 4" key="1">
    <citation type="submission" date="2016-10" db="EMBL/GenBank/DDBJ databases">
        <authorList>
            <person name="de Groot N.N."/>
        </authorList>
    </citation>
    <scope>NUCLEOTIDE SEQUENCE [LARGE SCALE GENOMIC DNA]</scope>
    <source>
        <strain evidence="3 4">DSM 29619</strain>
    </source>
</reference>
<dbReference type="Proteomes" id="UP000231644">
    <property type="component" value="Unassembled WGS sequence"/>
</dbReference>
<dbReference type="Gene3D" id="3.30.750.140">
    <property type="match status" value="1"/>
</dbReference>
<feature type="region of interest" description="Disordered" evidence="1">
    <location>
        <begin position="823"/>
        <end position="866"/>
    </location>
</feature>
<dbReference type="InterPro" id="IPR038610">
    <property type="entry name" value="FliK-like_C_sf"/>
</dbReference>
<evidence type="ECO:0000256" key="1">
    <source>
        <dbReference type="SAM" id="MobiDB-lite"/>
    </source>
</evidence>
<proteinExistence type="predicted"/>
<feature type="compositionally biased region" description="Basic and acidic residues" evidence="1">
    <location>
        <begin position="551"/>
        <end position="573"/>
    </location>
</feature>
<organism evidence="3 4">
    <name type="scientific">Pseudooceanicola nitratireducens</name>
    <dbReference type="NCBI Taxonomy" id="517719"/>
    <lineage>
        <taxon>Bacteria</taxon>
        <taxon>Pseudomonadati</taxon>
        <taxon>Pseudomonadota</taxon>
        <taxon>Alphaproteobacteria</taxon>
        <taxon>Rhodobacterales</taxon>
        <taxon>Paracoccaceae</taxon>
        <taxon>Pseudooceanicola</taxon>
    </lineage>
</organism>
<dbReference type="CDD" id="cd17470">
    <property type="entry name" value="T3SS_Flik_C"/>
    <property type="match status" value="1"/>
</dbReference>